<sequence>MNTEEVELLSDSKYRNYVAAVDKALKNFEYSSEWADLISALGKLNKVLQNNAKYQVVPKKLTIGKRLAQCLHPALPGGVHRKALETYEIIFKIIGPKRLAKDLFLYSSGLFPLLANAAMSVKPALLSLYESYYVPLGKTLKPGLQGLLTGILPGLEEGSEYYDRTNALLEKVAAAVEQSAFYSALWGSILTSPAVRLPGITYVLLHLNRKLSMEDQLYIIGSDIELMVRLSS</sequence>
<dbReference type="EMBL" id="AFYH01211376">
    <property type="status" value="NOT_ANNOTATED_CDS"/>
    <property type="molecule type" value="Genomic_DNA"/>
</dbReference>
<keyword evidence="1" id="KW-0813">Transport</keyword>
<dbReference type="Pfam" id="PF04118">
    <property type="entry name" value="Dopey_N"/>
    <property type="match status" value="1"/>
</dbReference>
<evidence type="ECO:0000256" key="3">
    <source>
        <dbReference type="ARBA" id="ARBA00046326"/>
    </source>
</evidence>
<dbReference type="GeneTree" id="ENSGT00390000016421"/>
<dbReference type="GO" id="GO:0015031">
    <property type="term" value="P:protein transport"/>
    <property type="evidence" value="ECO:0007669"/>
    <property type="project" value="UniProtKB-KW"/>
</dbReference>
<reference evidence="6" key="1">
    <citation type="submission" date="2011-08" db="EMBL/GenBank/DDBJ databases">
        <title>The draft genome of Latimeria chalumnae.</title>
        <authorList>
            <person name="Di Palma F."/>
            <person name="Alfoldi J."/>
            <person name="Johnson J."/>
            <person name="Berlin A."/>
            <person name="Gnerre S."/>
            <person name="Jaffe D."/>
            <person name="MacCallum I."/>
            <person name="Young S."/>
            <person name="Walker B.J."/>
            <person name="Lander E."/>
            <person name="Lindblad-Toh K."/>
        </authorList>
    </citation>
    <scope>NUCLEOTIDE SEQUENCE [LARGE SCALE GENOMIC DNA]</scope>
    <source>
        <strain evidence="6">Wild caught</strain>
    </source>
</reference>
<comment type="similarity">
    <text evidence="3">Belongs to the DOP1 family.</text>
</comment>
<keyword evidence="2" id="KW-0653">Protein transport</keyword>
<dbReference type="InParanoid" id="H3AG99"/>
<dbReference type="HOGENOM" id="CLU_1209427_0_0_1"/>
<dbReference type="GO" id="GO:0005829">
    <property type="term" value="C:cytosol"/>
    <property type="evidence" value="ECO:0007669"/>
    <property type="project" value="GOC"/>
</dbReference>
<dbReference type="eggNOG" id="KOG3613">
    <property type="taxonomic scope" value="Eukaryota"/>
</dbReference>
<dbReference type="EMBL" id="AFYH01211374">
    <property type="status" value="NOT_ANNOTATED_CDS"/>
    <property type="molecule type" value="Genomic_DNA"/>
</dbReference>
<name>H3AG99_LATCH</name>
<evidence type="ECO:0000313" key="6">
    <source>
        <dbReference type="Proteomes" id="UP000008672"/>
    </source>
</evidence>
<dbReference type="Ensembl" id="ENSLACT00000008738.2">
    <property type="protein sequence ID" value="ENSLACP00000008670.2"/>
    <property type="gene ID" value="ENSLACG00000007664.2"/>
</dbReference>
<evidence type="ECO:0000313" key="5">
    <source>
        <dbReference type="Ensembl" id="ENSLACP00000008670.2"/>
    </source>
</evidence>
<proteinExistence type="inferred from homology"/>
<dbReference type="Proteomes" id="UP000008672">
    <property type="component" value="Unassembled WGS sequence"/>
</dbReference>
<reference evidence="5" key="3">
    <citation type="submission" date="2025-09" db="UniProtKB">
        <authorList>
            <consortium name="Ensembl"/>
        </authorList>
    </citation>
    <scope>IDENTIFICATION</scope>
</reference>
<accession>H3AG99</accession>
<dbReference type="InterPro" id="IPR007249">
    <property type="entry name" value="DOP1_N"/>
</dbReference>
<dbReference type="GO" id="GO:0006895">
    <property type="term" value="P:Golgi to endosome transport"/>
    <property type="evidence" value="ECO:0007669"/>
    <property type="project" value="InterPro"/>
</dbReference>
<dbReference type="Bgee" id="ENSLACG00000007664">
    <property type="expression patterns" value="Expressed in chordate pharynx and 3 other cell types or tissues"/>
</dbReference>
<evidence type="ECO:0000256" key="2">
    <source>
        <dbReference type="ARBA" id="ARBA00022927"/>
    </source>
</evidence>
<dbReference type="GO" id="GO:0005802">
    <property type="term" value="C:trans-Golgi network"/>
    <property type="evidence" value="ECO:0007669"/>
    <property type="project" value="TreeGrafter"/>
</dbReference>
<protein>
    <recommendedName>
        <fullName evidence="4">DOP1 N-terminal domain-containing protein</fullName>
    </recommendedName>
</protein>
<dbReference type="PANTHER" id="PTHR14042:SF22">
    <property type="entry name" value="PROTEIN DOPEY-1"/>
    <property type="match status" value="1"/>
</dbReference>
<evidence type="ECO:0000259" key="4">
    <source>
        <dbReference type="Pfam" id="PF04118"/>
    </source>
</evidence>
<dbReference type="AlphaFoldDB" id="H3AG99"/>
<organism evidence="5 6">
    <name type="scientific">Latimeria chalumnae</name>
    <name type="common">Coelacanth</name>
    <dbReference type="NCBI Taxonomy" id="7897"/>
    <lineage>
        <taxon>Eukaryota</taxon>
        <taxon>Metazoa</taxon>
        <taxon>Chordata</taxon>
        <taxon>Craniata</taxon>
        <taxon>Vertebrata</taxon>
        <taxon>Euteleostomi</taxon>
        <taxon>Coelacanthiformes</taxon>
        <taxon>Coelacanthidae</taxon>
        <taxon>Latimeria</taxon>
    </lineage>
</organism>
<dbReference type="EMBL" id="AFYH01211375">
    <property type="status" value="NOT_ANNOTATED_CDS"/>
    <property type="molecule type" value="Genomic_DNA"/>
</dbReference>
<dbReference type="PANTHER" id="PTHR14042">
    <property type="entry name" value="DOPEY-RELATED"/>
    <property type="match status" value="1"/>
</dbReference>
<dbReference type="OMA" id="RVARWEY"/>
<feature type="domain" description="DOP1 N-terminal" evidence="4">
    <location>
        <begin position="11"/>
        <end position="229"/>
    </location>
</feature>
<dbReference type="InterPro" id="IPR040314">
    <property type="entry name" value="DOP1"/>
</dbReference>
<keyword evidence="6" id="KW-1185">Reference proteome</keyword>
<dbReference type="GO" id="GO:0005768">
    <property type="term" value="C:endosome"/>
    <property type="evidence" value="ECO:0007669"/>
    <property type="project" value="TreeGrafter"/>
</dbReference>
<evidence type="ECO:0000256" key="1">
    <source>
        <dbReference type="ARBA" id="ARBA00022448"/>
    </source>
</evidence>
<reference evidence="5" key="2">
    <citation type="submission" date="2025-08" db="UniProtKB">
        <authorList>
            <consortium name="Ensembl"/>
        </authorList>
    </citation>
    <scope>IDENTIFICATION</scope>
</reference>
<dbReference type="STRING" id="7897.ENSLACP00000008670"/>